<dbReference type="AlphaFoldDB" id="G0VL18"/>
<dbReference type="InParanoid" id="G0VL18"/>
<dbReference type="Proteomes" id="UP000001640">
    <property type="component" value="Chromosome 10"/>
</dbReference>
<protein>
    <recommendedName>
        <fullName evidence="3">Ubiquitin-conjugating enzyme E2C-binding protein</fullName>
    </recommendedName>
</protein>
<dbReference type="GO" id="GO:0031624">
    <property type="term" value="F:ubiquitin conjugating enzyme binding"/>
    <property type="evidence" value="ECO:0007669"/>
    <property type="project" value="EnsemblFungi"/>
</dbReference>
<dbReference type="PANTHER" id="PTHR31531:SF2">
    <property type="entry name" value="E3 UBIQUITIN-PROTEIN LIGASE E3D"/>
    <property type="match status" value="1"/>
</dbReference>
<dbReference type="GO" id="GO:0031442">
    <property type="term" value="P:positive regulation of mRNA 3'-end processing"/>
    <property type="evidence" value="ECO:0007669"/>
    <property type="project" value="EnsemblFungi"/>
</dbReference>
<gene>
    <name evidence="1" type="primary">NCAS0J02280</name>
    <name evidence="1" type="ordered locus">NCAS_0J02280</name>
</gene>
<dbReference type="GO" id="GO:0005829">
    <property type="term" value="C:cytosol"/>
    <property type="evidence" value="ECO:0007669"/>
    <property type="project" value="EnsemblFungi"/>
</dbReference>
<dbReference type="GO" id="GO:0043161">
    <property type="term" value="P:proteasome-mediated ubiquitin-dependent protein catabolic process"/>
    <property type="evidence" value="ECO:0007669"/>
    <property type="project" value="EnsemblFungi"/>
</dbReference>
<dbReference type="GO" id="GO:0061630">
    <property type="term" value="F:ubiquitin protein ligase activity"/>
    <property type="evidence" value="ECO:0007669"/>
    <property type="project" value="TreeGrafter"/>
</dbReference>
<dbReference type="STRING" id="1064592.G0VL18"/>
<dbReference type="GO" id="GO:0051865">
    <property type="term" value="P:protein autoubiquitination"/>
    <property type="evidence" value="ECO:0007669"/>
    <property type="project" value="TreeGrafter"/>
</dbReference>
<dbReference type="eggNOG" id="KOG4784">
    <property type="taxonomic scope" value="Eukaryota"/>
</dbReference>
<dbReference type="InterPro" id="IPR019193">
    <property type="entry name" value="UBQ-conj_enz_E2-bd_prot"/>
</dbReference>
<dbReference type="PANTHER" id="PTHR31531">
    <property type="entry name" value="E3 UBIQUITIN-PROTEIN LIGASE E3D FAMILY MEMBER"/>
    <property type="match status" value="1"/>
</dbReference>
<dbReference type="GO" id="GO:0031397">
    <property type="term" value="P:negative regulation of protein ubiquitination"/>
    <property type="evidence" value="ECO:0007669"/>
    <property type="project" value="EnsemblFungi"/>
</dbReference>
<name>G0VL18_NAUCA</name>
<dbReference type="GO" id="GO:0006513">
    <property type="term" value="P:protein monoubiquitination"/>
    <property type="evidence" value="ECO:0007669"/>
    <property type="project" value="TreeGrafter"/>
</dbReference>
<evidence type="ECO:0008006" key="3">
    <source>
        <dbReference type="Google" id="ProtNLM"/>
    </source>
</evidence>
<evidence type="ECO:0000313" key="2">
    <source>
        <dbReference type="Proteomes" id="UP000001640"/>
    </source>
</evidence>
<organism evidence="1 2">
    <name type="scientific">Naumovozyma castellii</name>
    <name type="common">Yeast</name>
    <name type="synonym">Saccharomyces castellii</name>
    <dbReference type="NCBI Taxonomy" id="27288"/>
    <lineage>
        <taxon>Eukaryota</taxon>
        <taxon>Fungi</taxon>
        <taxon>Dikarya</taxon>
        <taxon>Ascomycota</taxon>
        <taxon>Saccharomycotina</taxon>
        <taxon>Saccharomycetes</taxon>
        <taxon>Saccharomycetales</taxon>
        <taxon>Saccharomycetaceae</taxon>
        <taxon>Naumovozyma</taxon>
    </lineage>
</organism>
<dbReference type="GeneID" id="96905903"/>
<keyword evidence="2" id="KW-1185">Reference proteome</keyword>
<dbReference type="GO" id="GO:0000209">
    <property type="term" value="P:protein polyubiquitination"/>
    <property type="evidence" value="ECO:0007669"/>
    <property type="project" value="TreeGrafter"/>
</dbReference>
<dbReference type="GO" id="GO:0000151">
    <property type="term" value="C:ubiquitin ligase complex"/>
    <property type="evidence" value="ECO:0007669"/>
    <property type="project" value="TreeGrafter"/>
</dbReference>
<dbReference type="GO" id="GO:0005634">
    <property type="term" value="C:nucleus"/>
    <property type="evidence" value="ECO:0007669"/>
    <property type="project" value="EnsemblFungi"/>
</dbReference>
<proteinExistence type="predicted"/>
<dbReference type="Pfam" id="PF09814">
    <property type="entry name" value="HECT_2"/>
    <property type="match status" value="1"/>
</dbReference>
<reference evidence="1 2" key="1">
    <citation type="journal article" date="2011" name="Proc. Natl. Acad. Sci. U.S.A.">
        <title>Evolutionary erosion of yeast sex chromosomes by mating-type switching accidents.</title>
        <authorList>
            <person name="Gordon J.L."/>
            <person name="Armisen D."/>
            <person name="Proux-Wera E."/>
            <person name="Oheigeartaigh S.S."/>
            <person name="Byrne K.P."/>
            <person name="Wolfe K.H."/>
        </authorList>
    </citation>
    <scope>NUCLEOTIDE SEQUENCE [LARGE SCALE GENOMIC DNA]</scope>
    <source>
        <strain evidence="2">ATCC 76901 / BCRC 22586 / CBS 4309 / NBRC 1992 / NRRL Y-12630</strain>
    </source>
</reference>
<evidence type="ECO:0000313" key="1">
    <source>
        <dbReference type="EMBL" id="CCC72207.1"/>
    </source>
</evidence>
<dbReference type="EMBL" id="HE576761">
    <property type="protein sequence ID" value="CCC72207.1"/>
    <property type="molecule type" value="Genomic_DNA"/>
</dbReference>
<accession>G0VL18</accession>
<dbReference type="KEGG" id="ncs:NCAS_0J02280"/>
<dbReference type="OrthoDB" id="386949at2759"/>
<sequence length="347" mass="40084">MRYLVEYLPRIKKITVILDECVEPRLVQVKPLEVHIRENNSISIIKLPYEVELQDSLQLTEGTQGEYLLRLRTLASPLEKMNDVMSVPAGKWTKKDLNLENGFELNCLKCNTPVISTSNINKINELPSEFWMELMDYWHCHKPQVGDNELLDYSVGRNTLIPLTGELLVGNSFFLLLPSTLQRQAAMKHEELTCLKCNSILGDRTTEGLCRLYKWKLYLRKNDETDYFKPEDHVLLSMLEALKGNSERYTILKWEENVILLWLFSIDIGVTLSGGKVLKRAVKIFYTSDLAVIKKICDERQVEEIKVNGDVFDAFKKTIENVHDMLPQCSRGLGQWEACYLELFSSL</sequence>
<dbReference type="FunCoup" id="G0VL18">
    <property type="interactions" value="48"/>
</dbReference>
<dbReference type="HOGENOM" id="CLU_029122_0_0_1"/>
<dbReference type="RefSeq" id="XP_003678544.1">
    <property type="nucleotide sequence ID" value="XM_003678496.1"/>
</dbReference>
<dbReference type="GO" id="GO:0030332">
    <property type="term" value="F:cyclin binding"/>
    <property type="evidence" value="ECO:0007669"/>
    <property type="project" value="TreeGrafter"/>
</dbReference>
<reference key="2">
    <citation type="submission" date="2011-08" db="EMBL/GenBank/DDBJ databases">
        <title>Genome sequence of Naumovozyma castellii.</title>
        <authorList>
            <person name="Gordon J.L."/>
            <person name="Armisen D."/>
            <person name="Proux-Wera E."/>
            <person name="OhEigeartaigh S.S."/>
            <person name="Byrne K.P."/>
            <person name="Wolfe K.H."/>
        </authorList>
    </citation>
    <scope>NUCLEOTIDE SEQUENCE</scope>
    <source>
        <strain>Type strain:CBS 4309</strain>
    </source>
</reference>
<dbReference type="OMA" id="CKASQAS"/>